<dbReference type="PANTHER" id="PTHR33983">
    <property type="entry name" value="OS07G0185900 PROTEIN"/>
    <property type="match status" value="1"/>
</dbReference>
<feature type="non-terminal residue" evidence="1">
    <location>
        <position position="134"/>
    </location>
</feature>
<dbReference type="Proteomes" id="UP000824469">
    <property type="component" value="Unassembled WGS sequence"/>
</dbReference>
<dbReference type="PANTHER" id="PTHR33983:SF1">
    <property type="entry name" value="OS07G0185900 PROTEIN"/>
    <property type="match status" value="1"/>
</dbReference>
<evidence type="ECO:0000313" key="1">
    <source>
        <dbReference type="EMBL" id="KAH9313576.1"/>
    </source>
</evidence>
<accession>A0AA38FZI6</accession>
<protein>
    <submittedName>
        <fullName evidence="1">Uncharacterized protein</fullName>
    </submittedName>
</protein>
<organism evidence="1 2">
    <name type="scientific">Taxus chinensis</name>
    <name type="common">Chinese yew</name>
    <name type="synonym">Taxus wallichiana var. chinensis</name>
    <dbReference type="NCBI Taxonomy" id="29808"/>
    <lineage>
        <taxon>Eukaryota</taxon>
        <taxon>Viridiplantae</taxon>
        <taxon>Streptophyta</taxon>
        <taxon>Embryophyta</taxon>
        <taxon>Tracheophyta</taxon>
        <taxon>Spermatophyta</taxon>
        <taxon>Pinopsida</taxon>
        <taxon>Pinidae</taxon>
        <taxon>Conifers II</taxon>
        <taxon>Cupressales</taxon>
        <taxon>Taxaceae</taxon>
        <taxon>Taxus</taxon>
    </lineage>
</organism>
<comment type="caution">
    <text evidence="1">The sequence shown here is derived from an EMBL/GenBank/DDBJ whole genome shotgun (WGS) entry which is preliminary data.</text>
</comment>
<name>A0AA38FZI6_TAXCH</name>
<keyword evidence="2" id="KW-1185">Reference proteome</keyword>
<sequence length="134" mass="15277">MDPPRINQEPNYESCLEYWSDGPTLPKKIFDTEGTDRTVGYRRGRWQALCTETIDLAMRIAPRFQSHCPQTGCMYYHPPHHHNSNPKSKASCTAPVHIETSWLCKCEAHIEAGYHYLELLISSNSHPAAITGTY</sequence>
<dbReference type="AlphaFoldDB" id="A0AA38FZI6"/>
<reference evidence="1 2" key="1">
    <citation type="journal article" date="2021" name="Nat. Plants">
        <title>The Taxus genome provides insights into paclitaxel biosynthesis.</title>
        <authorList>
            <person name="Xiong X."/>
            <person name="Gou J."/>
            <person name="Liao Q."/>
            <person name="Li Y."/>
            <person name="Zhou Q."/>
            <person name="Bi G."/>
            <person name="Li C."/>
            <person name="Du R."/>
            <person name="Wang X."/>
            <person name="Sun T."/>
            <person name="Guo L."/>
            <person name="Liang H."/>
            <person name="Lu P."/>
            <person name="Wu Y."/>
            <person name="Zhang Z."/>
            <person name="Ro D.K."/>
            <person name="Shang Y."/>
            <person name="Huang S."/>
            <person name="Yan J."/>
        </authorList>
    </citation>
    <scope>NUCLEOTIDE SEQUENCE [LARGE SCALE GENOMIC DNA]</scope>
    <source>
        <strain evidence="1">Ta-2019</strain>
    </source>
</reference>
<dbReference type="EMBL" id="JAHRHJ020000005">
    <property type="protein sequence ID" value="KAH9313576.1"/>
    <property type="molecule type" value="Genomic_DNA"/>
</dbReference>
<gene>
    <name evidence="1" type="ORF">KI387_022203</name>
</gene>
<proteinExistence type="predicted"/>
<evidence type="ECO:0000313" key="2">
    <source>
        <dbReference type="Proteomes" id="UP000824469"/>
    </source>
</evidence>